<keyword evidence="2" id="KW-1185">Reference proteome</keyword>
<dbReference type="AlphaFoldDB" id="A0A8H6AL20"/>
<evidence type="ECO:0000313" key="2">
    <source>
        <dbReference type="Proteomes" id="UP000531561"/>
    </source>
</evidence>
<evidence type="ECO:0000313" key="1">
    <source>
        <dbReference type="EMBL" id="KAF5869572.1"/>
    </source>
</evidence>
<accession>A0A8H6AL20</accession>
<dbReference type="RefSeq" id="XP_037188520.1">
    <property type="nucleotide sequence ID" value="XM_037341101.1"/>
</dbReference>
<reference evidence="1 2" key="1">
    <citation type="journal article" date="2020" name="Phytopathology">
        <title>A high-quality genome resource of Botrytis fragariae, a new and rapidly spreading fungal pathogen causing strawberry gray mold in the U.S.A.</title>
        <authorList>
            <person name="Wu Y."/>
            <person name="Saski C.A."/>
            <person name="Schnabel G."/>
            <person name="Xiao S."/>
            <person name="Hu M."/>
        </authorList>
    </citation>
    <scope>NUCLEOTIDE SEQUENCE [LARGE SCALE GENOMIC DNA]</scope>
    <source>
        <strain evidence="1 2">BVB16</strain>
    </source>
</reference>
<dbReference type="Proteomes" id="UP000531561">
    <property type="component" value="Unassembled WGS sequence"/>
</dbReference>
<dbReference type="OrthoDB" id="2735536at2759"/>
<organism evidence="1 2">
    <name type="scientific">Botrytis fragariae</name>
    <dbReference type="NCBI Taxonomy" id="1964551"/>
    <lineage>
        <taxon>Eukaryota</taxon>
        <taxon>Fungi</taxon>
        <taxon>Dikarya</taxon>
        <taxon>Ascomycota</taxon>
        <taxon>Pezizomycotina</taxon>
        <taxon>Leotiomycetes</taxon>
        <taxon>Helotiales</taxon>
        <taxon>Sclerotiniaceae</taxon>
        <taxon>Botrytis</taxon>
    </lineage>
</organism>
<dbReference type="GeneID" id="59264793"/>
<sequence length="69" mass="7847">MNHTLACSNWSIRCAILNSAIEFTANILGDAQKNVPQYKQVIVTSSFTSIRDLEKGLRTGYIYSEKYWS</sequence>
<comment type="caution">
    <text evidence="1">The sequence shown here is derived from an EMBL/GenBank/DDBJ whole genome shotgun (WGS) entry which is preliminary data.</text>
</comment>
<dbReference type="EMBL" id="JABFCT010000016">
    <property type="protein sequence ID" value="KAF5869572.1"/>
    <property type="molecule type" value="Genomic_DNA"/>
</dbReference>
<name>A0A8H6AL20_9HELO</name>
<gene>
    <name evidence="1" type="ORF">Bfra_010766</name>
</gene>
<protein>
    <submittedName>
        <fullName evidence="1">Putative ketoreductase protein</fullName>
    </submittedName>
</protein>
<dbReference type="Gene3D" id="3.40.50.720">
    <property type="entry name" value="NAD(P)-binding Rossmann-like Domain"/>
    <property type="match status" value="1"/>
</dbReference>
<proteinExistence type="predicted"/>